<dbReference type="Pfam" id="PF24474">
    <property type="entry name" value="DUF7579"/>
    <property type="match status" value="1"/>
</dbReference>
<dbReference type="Proteomes" id="UP000077755">
    <property type="component" value="Chromosome 7"/>
</dbReference>
<feature type="compositionally biased region" description="Basic and acidic residues" evidence="2">
    <location>
        <begin position="1238"/>
        <end position="1248"/>
    </location>
</feature>
<gene>
    <name evidence="8" type="ORF">DCAR_0729553</name>
</gene>
<dbReference type="InterPro" id="IPR055437">
    <property type="entry name" value="TMEM131L_Ig_5"/>
</dbReference>
<feature type="compositionally biased region" description="Polar residues" evidence="2">
    <location>
        <begin position="1020"/>
        <end position="1034"/>
    </location>
</feature>
<keyword evidence="1" id="KW-0175">Coiled coil</keyword>
<dbReference type="InterPro" id="IPR006869">
    <property type="entry name" value="DUF547"/>
</dbReference>
<keyword evidence="9" id="KW-1185">Reference proteome</keyword>
<feature type="region of interest" description="Disordered" evidence="2">
    <location>
        <begin position="1612"/>
        <end position="1631"/>
    </location>
</feature>
<evidence type="ECO:0008006" key="10">
    <source>
        <dbReference type="Google" id="ProtNLM"/>
    </source>
</evidence>
<feature type="region of interest" description="Disordered" evidence="2">
    <location>
        <begin position="1018"/>
        <end position="1037"/>
    </location>
</feature>
<feature type="coiled-coil region" evidence="1">
    <location>
        <begin position="1387"/>
        <end position="1460"/>
    </location>
</feature>
<reference evidence="8" key="2">
    <citation type="submission" date="2022-03" db="EMBL/GenBank/DDBJ databases">
        <title>Draft title - Genomic analysis of global carrot germplasm unveils the trajectory of domestication and the origin of high carotenoid orange carrot.</title>
        <authorList>
            <person name="Iorizzo M."/>
            <person name="Ellison S."/>
            <person name="Senalik D."/>
            <person name="Macko-Podgorni A."/>
            <person name="Grzebelus D."/>
            <person name="Bostan H."/>
            <person name="Rolling W."/>
            <person name="Curaba J."/>
            <person name="Simon P."/>
        </authorList>
    </citation>
    <scope>NUCLEOTIDE SEQUENCE</scope>
    <source>
        <tissue evidence="8">Leaf</tissue>
    </source>
</reference>
<feature type="region of interest" description="Disordered" evidence="2">
    <location>
        <begin position="1575"/>
        <end position="1599"/>
    </location>
</feature>
<feature type="compositionally biased region" description="Basic residues" evidence="2">
    <location>
        <begin position="1079"/>
        <end position="1088"/>
    </location>
</feature>
<dbReference type="Pfam" id="PF12371">
    <property type="entry name" value="TMEM131_like_N"/>
    <property type="match status" value="1"/>
</dbReference>
<evidence type="ECO:0000313" key="9">
    <source>
        <dbReference type="Proteomes" id="UP000077755"/>
    </source>
</evidence>
<feature type="domain" description="TMEM131L fifth Ig-like" evidence="7">
    <location>
        <begin position="825"/>
        <end position="890"/>
    </location>
</feature>
<feature type="domain" description="Ternary complex factor MIP1 leucine-zipper" evidence="5">
    <location>
        <begin position="1383"/>
        <end position="1464"/>
    </location>
</feature>
<sequence>MFLRIHVQKMLYKPPPSAEVVVFSHRDKAVCGVFKLLFTLFCIVNAGPCATSKEKNSVKCDACGPYSENFKVHYDDDFAADGDNQILSGNSAAQPSLENVCSNSNLFCFPSTLPGFLSEDKIADSADLNDSELQLDDITSTHGKSNATWASNVDSYKLLNGRVVSCSLNSLVGDHDNLCHRSSLCDQDDITSCRGTLLDRRAAGNENSAKIKSDISDGGSLQVEISPPLLDWGQNYLYKPSLAFVTVTNTHSNGILNVYEPYSTSSQFYPCNFSEMTLGPGEAASFCFVFLPTNLGISSAQLILQTSFGGFLIQASGFANESPYGIEPLLDLDRSSGRRLKKNLSFFNPFKETLYVEEVIAWISFSSGSTSHLAKAICSINSLQNHAGISDPSVQKWVGKKLSQVDMPEIVMRPHRKWEVAPQSTEIIIDIDFQHSKGTIFGALCMQVLRSSVEKADILMVPLEAEDDITSTYGDHTNPVSVSLEALLPCDESGIVLAALSLRYNVPHLLKVVKISAVGEDAQSLLFKYVEGLIIFPGTVTQVAAVTYAPVVDQSNKLESEVTNLSMNCKVLVTTNDSSNSQIEVPCGDIISICSGHGSDHLHEDVDTDLDIQPRSQLKALEMAQPDELVLLNWRSHGRSRDMSVLEEHEVLFPMVEIGSHQSQYITVKNPSHLPVVMQLILNSGEIIDDCRDSNGILQPSLVHSKDIAPARYGFSIANNAVTEAFVHPNGRATFGPILFQPSSRCWWKSSALVRNNLSGVEWLSLQGFGGSLSLVLFEGSYPVHRIEFDFNIPSFFNLSSSGMLNANNSSACSQPYLKEFYAKNTGDLILEVSKIEISGARCELDGFLVHACKGFALQPNESKKLVISYQSGFSAAIIQRDLQLALSTGILVIPMRASLPTSMLHVCKRSLLWTRVKKYWLLVVVASSLMLLIVPRIGSLVLSSYSQNHLFSGRKCPIPTLSHRGDCSFWNCNHRDSSKFTLPAKLSGFLRLLGREALVTESGARCLDGQYIEPEQEKTVTSGNLASGNSSQKRCVVNPQKESKLGVSLLSKSVALENSAMQDVSESEKLTVKVGKDKGKRRRKKKGSTSGLTGQPEVSSSQSGNSTPSSPLSPLTPFNSRKSCSKSPDVDPCLEVKSPFANPRHKKIPGPETSSKSNMSDRTGSVKYGNNSSSLNSTVKSPTPSPRPRRVATPVLLPSATFPSAGKSSPSMFTATPLPSSTSPIAPHARAPGSKLGDQRVVRTQDQKKTEDTFQYDIWGDHLFGVHRMLKSGEVYTKSRFAAKSEPRFPSTSESGFASKSDSNSFFVRVQRQNPPILVFAVFYRSWIHYCCSWMWSRGFMMIISMHDAPNPPFNLPCHIEDKRVEMQGTHRNVVASRRASSRERKLALLQDVDNLKRKLRHEENVHRALERAFSRPLGALPRLPPYLPQHTLELLAEVAVLEEEVVRLEEQVVDFRQGLYQEALYTSSRKSTEKPTTVASMTSSRGKHSRSFSQSEVNVETSPPTKPSPSTSRTTTRRRLLSSDPVCGQDEHSSDRHTSDKQCLQKLDTSLEDGLGKENQLCTNSTKVKQYLGNESAIARTPAKRPPNKPKSSEKTVDFQKQECIAVEQEIAQESSSGSSERNLETESSTANKISEDVVKCLSSIFLRLSKSKGKTMESELLSSVIALAFEGDNKFRDPYGIFSESRRDIGPYKDVSVIEACSIDLKRKTNAAFLINRLKILLGKLASVNLEGLNHQQKLAFWINTYNSCMMNAFLEHGIPRSPEMVVALMQKATLTVGGHLLNAITIEHFILRLPYHLKYNSAKSERNDEMKARSIFGFDWSEPLVTFALSCGSWSSPAVRVYTASQVDKELEIAKRDYLQAAVGISTKNKIIIPKVLDWYLLDFAKDLESMLDWVCLQLPDDVRNETVKCLERKGREPLSQLVQVTPYDFSFRYLIHR</sequence>
<feature type="compositionally biased region" description="Polar residues" evidence="2">
    <location>
        <begin position="1493"/>
        <end position="1502"/>
    </location>
</feature>
<evidence type="ECO:0000259" key="4">
    <source>
        <dbReference type="Pfam" id="PF12371"/>
    </source>
</evidence>
<dbReference type="Pfam" id="PF04784">
    <property type="entry name" value="DUF547"/>
    <property type="match status" value="1"/>
</dbReference>
<feature type="region of interest" description="Disordered" evidence="2">
    <location>
        <begin position="1063"/>
        <end position="1248"/>
    </location>
</feature>
<proteinExistence type="predicted"/>
<feature type="compositionally biased region" description="Polar residues" evidence="2">
    <location>
        <begin position="1153"/>
        <end position="1183"/>
    </location>
</feature>
<reference evidence="8" key="1">
    <citation type="journal article" date="2016" name="Nat. Genet.">
        <title>A high-quality carrot genome assembly provides new insights into carotenoid accumulation and asterid genome evolution.</title>
        <authorList>
            <person name="Iorizzo M."/>
            <person name="Ellison S."/>
            <person name="Senalik D."/>
            <person name="Zeng P."/>
            <person name="Satapoomin P."/>
            <person name="Huang J."/>
            <person name="Bowman M."/>
            <person name="Iovene M."/>
            <person name="Sanseverino W."/>
            <person name="Cavagnaro P."/>
            <person name="Yildiz M."/>
            <person name="Macko-Podgorni A."/>
            <person name="Moranska E."/>
            <person name="Grzebelus E."/>
            <person name="Grzebelus D."/>
            <person name="Ashrafi H."/>
            <person name="Zheng Z."/>
            <person name="Cheng S."/>
            <person name="Spooner D."/>
            <person name="Van Deynze A."/>
            <person name="Simon P."/>
        </authorList>
    </citation>
    <scope>NUCLEOTIDE SEQUENCE</scope>
    <source>
        <tissue evidence="8">Leaf</tissue>
    </source>
</reference>
<feature type="domain" description="DUF547" evidence="3">
    <location>
        <begin position="1734"/>
        <end position="1863"/>
    </location>
</feature>
<dbReference type="InterPro" id="IPR025757">
    <property type="entry name" value="MIP1_Leuzipper"/>
</dbReference>
<feature type="compositionally biased region" description="Polar residues" evidence="2">
    <location>
        <begin position="1614"/>
        <end position="1631"/>
    </location>
</feature>
<feature type="compositionally biased region" description="Basic and acidic residues" evidence="2">
    <location>
        <begin position="1531"/>
        <end position="1542"/>
    </location>
</feature>
<dbReference type="InterPro" id="IPR022113">
    <property type="entry name" value="TMEM131L_N"/>
</dbReference>
<feature type="domain" description="Transmembrane protein 131-like N-terminal" evidence="4">
    <location>
        <begin position="223"/>
        <end position="306"/>
    </location>
</feature>
<evidence type="ECO:0000259" key="7">
    <source>
        <dbReference type="Pfam" id="PF24501"/>
    </source>
</evidence>
<evidence type="ECO:0000256" key="2">
    <source>
        <dbReference type="SAM" id="MobiDB-lite"/>
    </source>
</evidence>
<accession>A0AAF0XN41</accession>
<evidence type="ECO:0000259" key="3">
    <source>
        <dbReference type="Pfam" id="PF04784"/>
    </source>
</evidence>
<dbReference type="Pfam" id="PF24501">
    <property type="entry name" value="Ig_TMEM131L_5"/>
    <property type="match status" value="1"/>
</dbReference>
<feature type="domain" description="DUF7579" evidence="6">
    <location>
        <begin position="479"/>
        <end position="597"/>
    </location>
</feature>
<feature type="compositionally biased region" description="Polar residues" evidence="2">
    <location>
        <begin position="1469"/>
        <end position="1486"/>
    </location>
</feature>
<feature type="region of interest" description="Disordered" evidence="2">
    <location>
        <begin position="1469"/>
        <end position="1544"/>
    </location>
</feature>
<dbReference type="InterPro" id="IPR056001">
    <property type="entry name" value="DUF7579"/>
</dbReference>
<evidence type="ECO:0000259" key="5">
    <source>
        <dbReference type="Pfam" id="PF14389"/>
    </source>
</evidence>
<evidence type="ECO:0000259" key="6">
    <source>
        <dbReference type="Pfam" id="PF24474"/>
    </source>
</evidence>
<evidence type="ECO:0000313" key="8">
    <source>
        <dbReference type="EMBL" id="WOH10092.1"/>
    </source>
</evidence>
<feature type="compositionally biased region" description="Polar residues" evidence="2">
    <location>
        <begin position="1207"/>
        <end position="1225"/>
    </location>
</feature>
<dbReference type="EMBL" id="CP093349">
    <property type="protein sequence ID" value="WOH10092.1"/>
    <property type="molecule type" value="Genomic_DNA"/>
</dbReference>
<feature type="compositionally biased region" description="Low complexity" evidence="2">
    <location>
        <begin position="1100"/>
        <end position="1121"/>
    </location>
</feature>
<protein>
    <recommendedName>
        <fullName evidence="10">DUF547 domain-containing protein</fullName>
    </recommendedName>
</protein>
<name>A0AAF0XN41_DAUCS</name>
<organism evidence="8 9">
    <name type="scientific">Daucus carota subsp. sativus</name>
    <name type="common">Carrot</name>
    <dbReference type="NCBI Taxonomy" id="79200"/>
    <lineage>
        <taxon>Eukaryota</taxon>
        <taxon>Viridiplantae</taxon>
        <taxon>Streptophyta</taxon>
        <taxon>Embryophyta</taxon>
        <taxon>Tracheophyta</taxon>
        <taxon>Spermatophyta</taxon>
        <taxon>Magnoliopsida</taxon>
        <taxon>eudicotyledons</taxon>
        <taxon>Gunneridae</taxon>
        <taxon>Pentapetalae</taxon>
        <taxon>asterids</taxon>
        <taxon>campanulids</taxon>
        <taxon>Apiales</taxon>
        <taxon>Apiaceae</taxon>
        <taxon>Apioideae</taxon>
        <taxon>Scandiceae</taxon>
        <taxon>Daucinae</taxon>
        <taxon>Daucus</taxon>
        <taxon>Daucus sect. Daucus</taxon>
    </lineage>
</organism>
<dbReference type="PANTHER" id="PTHR46248">
    <property type="entry name" value="EXPRESSED PROTEIN"/>
    <property type="match status" value="1"/>
</dbReference>
<evidence type="ECO:0000256" key="1">
    <source>
        <dbReference type="SAM" id="Coils"/>
    </source>
</evidence>
<dbReference type="PANTHER" id="PTHR46248:SF12">
    <property type="entry name" value="TERNARY COMPLEX FACTOR MIP1 LEUCINE-ZIPPER PROTEIN"/>
    <property type="match status" value="1"/>
</dbReference>
<dbReference type="Pfam" id="PF14389">
    <property type="entry name" value="Lzipper-MIP1"/>
    <property type="match status" value="1"/>
</dbReference>
<feature type="compositionally biased region" description="Polar residues" evidence="2">
    <location>
        <begin position="1089"/>
        <end position="1099"/>
    </location>
</feature>
<feature type="compositionally biased region" description="Basic and acidic residues" evidence="2">
    <location>
        <begin position="1067"/>
        <end position="1078"/>
    </location>
</feature>